<feature type="compositionally biased region" description="Basic and acidic residues" evidence="2">
    <location>
        <begin position="190"/>
        <end position="219"/>
    </location>
</feature>
<evidence type="ECO:0000313" key="5">
    <source>
        <dbReference type="Proteomes" id="UP001320766"/>
    </source>
</evidence>
<dbReference type="SUPFAM" id="SSF81923">
    <property type="entry name" value="Double Clp-N motif"/>
    <property type="match status" value="1"/>
</dbReference>
<evidence type="ECO:0000256" key="2">
    <source>
        <dbReference type="SAM" id="MobiDB-lite"/>
    </source>
</evidence>
<evidence type="ECO:0000259" key="3">
    <source>
        <dbReference type="PROSITE" id="PS51903"/>
    </source>
</evidence>
<reference evidence="4 5" key="1">
    <citation type="submission" date="2022-06" db="EMBL/GenBank/DDBJ databases">
        <title>Sequencing the genomes of 1000 actinobacteria strains.</title>
        <authorList>
            <person name="Klenk H.-P."/>
        </authorList>
    </citation>
    <scope>NUCLEOTIDE SEQUENCE [LARGE SCALE GENOMIC DNA]</scope>
    <source>
        <strain evidence="4 5">DSM 44170</strain>
    </source>
</reference>
<proteinExistence type="predicted"/>
<sequence>MFERFSDRARKVVVLAQEEARMLNHNYIGTEHILLGLLHAGDGDDVATRALEGFGVELGPTRRYVEQQVGRGTKGPPGHIPFTPRAKKVLELSLREALQLRHNYIGTEHILLGLIREADGLAAQALLDAGVALDRLRERVLALVAAGPRDRPAEPYYTSGPTLVERLTRIEESLERIERHLGIARGPGDTPERPGDTSERPPADTSERPPGETAERPPGEHPPATSGERPAEGSGERPAEASGERPPTRAPGGHPAEAPGERPAEAGGEDTGDAPREEGSA</sequence>
<feature type="compositionally biased region" description="Basic and acidic residues" evidence="2">
    <location>
        <begin position="229"/>
        <end position="247"/>
    </location>
</feature>
<name>A0ABT1KAW0_9ACTN</name>
<evidence type="ECO:0000313" key="4">
    <source>
        <dbReference type="EMBL" id="MCP2350817.1"/>
    </source>
</evidence>
<keyword evidence="5" id="KW-1185">Reference proteome</keyword>
<dbReference type="InterPro" id="IPR004176">
    <property type="entry name" value="Clp_R_N"/>
</dbReference>
<comment type="caution">
    <text evidence="4">The sequence shown here is derived from an EMBL/GenBank/DDBJ whole genome shotgun (WGS) entry which is preliminary data.</text>
</comment>
<dbReference type="Pfam" id="PF02861">
    <property type="entry name" value="Clp_N"/>
    <property type="match status" value="1"/>
</dbReference>
<organism evidence="4 5">
    <name type="scientific">Nonomuraea roseoviolacea subsp. carminata</name>
    <dbReference type="NCBI Taxonomy" id="160689"/>
    <lineage>
        <taxon>Bacteria</taxon>
        <taxon>Bacillati</taxon>
        <taxon>Actinomycetota</taxon>
        <taxon>Actinomycetes</taxon>
        <taxon>Streptosporangiales</taxon>
        <taxon>Streptosporangiaceae</taxon>
        <taxon>Nonomuraea</taxon>
    </lineage>
</organism>
<gene>
    <name evidence="4" type="ORF">HD595_006939</name>
</gene>
<dbReference type="InterPro" id="IPR044217">
    <property type="entry name" value="CLPT1/2"/>
</dbReference>
<dbReference type="PANTHER" id="PTHR47016:SF5">
    <property type="entry name" value="CLP DOMAIN SUPERFAMILY PROTEIN"/>
    <property type="match status" value="1"/>
</dbReference>
<dbReference type="PANTHER" id="PTHR47016">
    <property type="entry name" value="ATP-DEPENDENT CLP PROTEASE ATP-BINDING SUBUNIT CLPT1, CHLOROPLASTIC"/>
    <property type="match status" value="1"/>
</dbReference>
<accession>A0ABT1KAW0</accession>
<feature type="domain" description="Clp R" evidence="3">
    <location>
        <begin position="2"/>
        <end position="146"/>
    </location>
</feature>
<dbReference type="InterPro" id="IPR036628">
    <property type="entry name" value="Clp_N_dom_sf"/>
</dbReference>
<protein>
    <recommendedName>
        <fullName evidence="3">Clp R domain-containing protein</fullName>
    </recommendedName>
</protein>
<keyword evidence="1" id="KW-0677">Repeat</keyword>
<dbReference type="Gene3D" id="1.10.1780.10">
    <property type="entry name" value="Clp, N-terminal domain"/>
    <property type="match status" value="2"/>
</dbReference>
<dbReference type="Proteomes" id="UP001320766">
    <property type="component" value="Unassembled WGS sequence"/>
</dbReference>
<dbReference type="PROSITE" id="PS51903">
    <property type="entry name" value="CLP_R"/>
    <property type="match status" value="1"/>
</dbReference>
<dbReference type="EMBL" id="JAMZEC010000001">
    <property type="protein sequence ID" value="MCP2350817.1"/>
    <property type="molecule type" value="Genomic_DNA"/>
</dbReference>
<evidence type="ECO:0000256" key="1">
    <source>
        <dbReference type="PROSITE-ProRule" id="PRU01251"/>
    </source>
</evidence>
<feature type="region of interest" description="Disordered" evidence="2">
    <location>
        <begin position="179"/>
        <end position="281"/>
    </location>
</feature>